<dbReference type="AlphaFoldDB" id="A0AAW4WKX8"/>
<dbReference type="GO" id="GO:0016787">
    <property type="term" value="F:hydrolase activity"/>
    <property type="evidence" value="ECO:0007669"/>
    <property type="project" value="UniProtKB-UniRule"/>
</dbReference>
<dbReference type="Proteomes" id="UP001198893">
    <property type="component" value="Unassembled WGS sequence"/>
</dbReference>
<dbReference type="GO" id="GO:0046872">
    <property type="term" value="F:metal ion binding"/>
    <property type="evidence" value="ECO:0007669"/>
    <property type="project" value="UniProtKB-KW"/>
</dbReference>
<evidence type="ECO:0000256" key="2">
    <source>
        <dbReference type="RuleBase" id="RU362039"/>
    </source>
</evidence>
<keyword evidence="2" id="KW-0479">Metal-binding</keyword>
<dbReference type="EMBL" id="JAJEQW010000013">
    <property type="protein sequence ID" value="MCC2242948.1"/>
    <property type="molecule type" value="Genomic_DNA"/>
</dbReference>
<comment type="caution">
    <text evidence="4">The sequence shown here is derived from an EMBL/GenBank/DDBJ whole genome shotgun (WGS) entry which is preliminary data.</text>
</comment>
<evidence type="ECO:0000256" key="1">
    <source>
        <dbReference type="ARBA" id="ARBA00008950"/>
    </source>
</evidence>
<evidence type="ECO:0000259" key="3">
    <source>
        <dbReference type="Pfam" id="PF12850"/>
    </source>
</evidence>
<evidence type="ECO:0000313" key="4">
    <source>
        <dbReference type="EMBL" id="MCC2242948.1"/>
    </source>
</evidence>
<keyword evidence="7" id="KW-1185">Reference proteome</keyword>
<accession>A0AAW4WKX8</accession>
<dbReference type="InterPro" id="IPR024654">
    <property type="entry name" value="Calcineurin-like_PHP_lpxH"/>
</dbReference>
<evidence type="ECO:0000313" key="5">
    <source>
        <dbReference type="EMBL" id="MCU6717948.1"/>
    </source>
</evidence>
<protein>
    <recommendedName>
        <fullName evidence="2">Phosphoesterase</fullName>
        <ecNumber evidence="2">3.1.4.-</ecNumber>
    </recommendedName>
</protein>
<proteinExistence type="inferred from homology"/>
<dbReference type="InterPro" id="IPR000979">
    <property type="entry name" value="Phosphodiesterase_MJ0936/Vps29"/>
</dbReference>
<comment type="cofactor">
    <cofactor evidence="2">
        <name>a divalent metal cation</name>
        <dbReference type="ChEBI" id="CHEBI:60240"/>
    </cofactor>
</comment>
<name>A0AAW4WKX8_9FIRM</name>
<organism evidence="4 6">
    <name type="scientific">Roseburia amylophila</name>
    <dbReference type="NCBI Taxonomy" id="2981794"/>
    <lineage>
        <taxon>Bacteria</taxon>
        <taxon>Bacillati</taxon>
        <taxon>Bacillota</taxon>
        <taxon>Clostridia</taxon>
        <taxon>Lachnospirales</taxon>
        <taxon>Lachnospiraceae</taxon>
        <taxon>Roseburia</taxon>
    </lineage>
</organism>
<dbReference type="SUPFAM" id="SSF56300">
    <property type="entry name" value="Metallo-dependent phosphatases"/>
    <property type="match status" value="1"/>
</dbReference>
<reference evidence="5 7" key="1">
    <citation type="journal article" date="2021" name="ISME Commun">
        <title>Automated analysis of genomic sequences facilitates high-throughput and comprehensive description of bacteria.</title>
        <authorList>
            <person name="Hitch T.C.A."/>
        </authorList>
    </citation>
    <scope>NUCLEOTIDE SEQUENCE [LARGE SCALE GENOMIC DNA]</scope>
    <source>
        <strain evidence="5 7">Sanger_19</strain>
    </source>
</reference>
<dbReference type="Proteomes" id="UP001209666">
    <property type="component" value="Unassembled WGS sequence"/>
</dbReference>
<feature type="domain" description="Calcineurin-like phosphoesterase" evidence="3">
    <location>
        <begin position="1"/>
        <end position="148"/>
    </location>
</feature>
<gene>
    <name evidence="4" type="ORF">LKD47_11670</name>
    <name evidence="5" type="ORF">OCV43_11815</name>
</gene>
<dbReference type="EC" id="3.1.4.-" evidence="2"/>
<comment type="similarity">
    <text evidence="1 2">Belongs to the metallophosphoesterase superfamily. YfcE family.</text>
</comment>
<dbReference type="Pfam" id="PF12850">
    <property type="entry name" value="Metallophos_2"/>
    <property type="match status" value="1"/>
</dbReference>
<dbReference type="InterPro" id="IPR029052">
    <property type="entry name" value="Metallo-depent_PP-like"/>
</dbReference>
<evidence type="ECO:0000313" key="6">
    <source>
        <dbReference type="Proteomes" id="UP001198893"/>
    </source>
</evidence>
<sequence>MRVLIVSDTHKKHENLITIMEKERPFDRMIHLGDAEGYEDYIAELAGCPLDIVAGNNDFFSELPKEKEIEIGGLKALITHGHYYYVSAGLEDIKKEARGRGMDIVMFGHTHRPLIEKDHGVVALNPGSTSYPRQDGHLPSYIVMEIDANGTPDYQLKYLSEEEKTKKPL</sequence>
<dbReference type="RefSeq" id="WP_022243473.1">
    <property type="nucleotide sequence ID" value="NZ_JAJEQW010000013.1"/>
</dbReference>
<reference evidence="5" key="3">
    <citation type="submission" date="2022-09" db="EMBL/GenBank/DDBJ databases">
        <authorList>
            <person name="Hitch T.C.A."/>
        </authorList>
    </citation>
    <scope>NUCLEOTIDE SEQUENCE</scope>
    <source>
        <strain evidence="5">Sanger_19</strain>
    </source>
</reference>
<dbReference type="EMBL" id="JAOQKI010000021">
    <property type="protein sequence ID" value="MCU6717948.1"/>
    <property type="molecule type" value="Genomic_DNA"/>
</dbReference>
<dbReference type="Gene3D" id="3.60.21.10">
    <property type="match status" value="1"/>
</dbReference>
<reference evidence="4" key="2">
    <citation type="submission" date="2021-10" db="EMBL/GenBank/DDBJ databases">
        <title>Anaerobic single-cell dispensing facilitates the cultivation of human gut bacteria.</title>
        <authorList>
            <person name="Afrizal A."/>
        </authorList>
    </citation>
    <scope>NUCLEOTIDE SEQUENCE</scope>
    <source>
        <strain evidence="4">CLA-AA-H204</strain>
    </source>
</reference>
<dbReference type="PANTHER" id="PTHR11124">
    <property type="entry name" value="VACUOLAR SORTING PROTEIN VPS29"/>
    <property type="match status" value="1"/>
</dbReference>
<dbReference type="NCBIfam" id="TIGR00040">
    <property type="entry name" value="yfcE"/>
    <property type="match status" value="1"/>
</dbReference>
<evidence type="ECO:0000313" key="7">
    <source>
        <dbReference type="Proteomes" id="UP001209666"/>
    </source>
</evidence>